<feature type="compositionally biased region" description="Low complexity" evidence="1">
    <location>
        <begin position="321"/>
        <end position="332"/>
    </location>
</feature>
<protein>
    <submittedName>
        <fullName evidence="2">Replicase polyprotein 1a</fullName>
    </submittedName>
</protein>
<proteinExistence type="predicted"/>
<comment type="caution">
    <text evidence="2">The sequence shown here is derived from an EMBL/GenBank/DDBJ whole genome shotgun (WGS) entry which is preliminary data.</text>
</comment>
<evidence type="ECO:0000313" key="2">
    <source>
        <dbReference type="EMBL" id="OLP79442.1"/>
    </source>
</evidence>
<feature type="compositionally biased region" description="Basic and acidic residues" evidence="1">
    <location>
        <begin position="560"/>
        <end position="573"/>
    </location>
</feature>
<accession>A0A1Q9C922</accession>
<feature type="compositionally biased region" description="Basic and acidic residues" evidence="1">
    <location>
        <begin position="360"/>
        <end position="387"/>
    </location>
</feature>
<feature type="region of interest" description="Disordered" evidence="1">
    <location>
        <begin position="314"/>
        <end position="621"/>
    </location>
</feature>
<organism evidence="2 3">
    <name type="scientific">Symbiodinium microadriaticum</name>
    <name type="common">Dinoflagellate</name>
    <name type="synonym">Zooxanthella microadriatica</name>
    <dbReference type="NCBI Taxonomy" id="2951"/>
    <lineage>
        <taxon>Eukaryota</taxon>
        <taxon>Sar</taxon>
        <taxon>Alveolata</taxon>
        <taxon>Dinophyceae</taxon>
        <taxon>Suessiales</taxon>
        <taxon>Symbiodiniaceae</taxon>
        <taxon>Symbiodinium</taxon>
    </lineage>
</organism>
<sequence length="835" mass="92883">MARTIHWMRLGKRPAVEGVDQSLAPKLRDELRAAEVWASLRWSDLQAAEISYHDGYALAGRRLSAFEVLRWLARLPYADAMVATIGICWDTGGRKEARSLVGEEELDEREIACDCVLARKERGEERTSWILDTLRDKLDIDQLDDLVQLARAARDERLEEDTIRRILEDRYQPPPRQARQEEASRPEEASSLGRGQQSKREKSREGSTTWGGGGIDWETDRKRSFGRTGGLNRTAERIGCYRTWAQQLVNDDFVQASDKTEVDRMPAQGWIKCVGQGHKDEGNKLGRDWNCPCMLISAMDGLLRHSLDPVFAQESREGRCASTSSTSSPASPRQSLTASIAGPRRPSDKVFEEDTTACHSEVDSSRNSHSTGDSEGRRSQVQERGGRDDDDDDDDDPTSRDDDDNEDDAGDVDDDGNDDEGDDDDDDDDDDDGNDDGGGGGDDDDDDDDGGDDYVVDDDDEGDDDDDDEDDDDDGGGDDDDHDYDDGDDSDDDDDDDGGDDDVVVDDGGDDDVVVDDDDDDDHDHDHDDDDGCGAGGDQDEGGDEAEDSPRFAVPNWMRPELRCSDERKKDEEALVSTELGGTEQADAGDIDEETATNTSSSNDISESFDNVAPLPGQEGMPRHETILYHLEQQELHRQVTLIVPEGMDATRRVNFIYEDQEMTVAIPEGYDIGQQVTVQVPTRKRPPLERNSTQARYTFELLVPSPRSSVLSRQLSAELAKKMYMHGERPPDVPKIPTSTHQQVQKKEKQQVGAEHPDGEQEQEQQEEKEKAEDDYQNQHGLTLVGSELGRRWQYQSPKMVPLLEACHGTLGANGMAEKAMDVVRTNALTLKAY</sequence>
<gene>
    <name evidence="2" type="primary">1a</name>
    <name evidence="2" type="ORF">AK812_SmicGene40279</name>
</gene>
<dbReference type="EMBL" id="LSRX01001485">
    <property type="protein sequence ID" value="OLP79442.1"/>
    <property type="molecule type" value="Genomic_DNA"/>
</dbReference>
<feature type="compositionally biased region" description="Polar residues" evidence="1">
    <location>
        <begin position="596"/>
        <end position="609"/>
    </location>
</feature>
<name>A0A1Q9C922_SYMMI</name>
<feature type="compositionally biased region" description="Acidic residues" evidence="1">
    <location>
        <begin position="388"/>
        <end position="547"/>
    </location>
</feature>
<feature type="region of interest" description="Disordered" evidence="1">
    <location>
        <begin position="165"/>
        <end position="229"/>
    </location>
</feature>
<reference evidence="2 3" key="1">
    <citation type="submission" date="2016-02" db="EMBL/GenBank/DDBJ databases">
        <title>Genome analysis of coral dinoflagellate symbionts highlights evolutionary adaptations to a symbiotic lifestyle.</title>
        <authorList>
            <person name="Aranda M."/>
            <person name="Li Y."/>
            <person name="Liew Y.J."/>
            <person name="Baumgarten S."/>
            <person name="Simakov O."/>
            <person name="Wilson M."/>
            <person name="Piel J."/>
            <person name="Ashoor H."/>
            <person name="Bougouffa S."/>
            <person name="Bajic V.B."/>
            <person name="Ryu T."/>
            <person name="Ravasi T."/>
            <person name="Bayer T."/>
            <person name="Micklem G."/>
            <person name="Kim H."/>
            <person name="Bhak J."/>
            <person name="Lajeunesse T.C."/>
            <person name="Voolstra C.R."/>
        </authorList>
    </citation>
    <scope>NUCLEOTIDE SEQUENCE [LARGE SCALE GENOMIC DNA]</scope>
    <source>
        <strain evidence="2 3">CCMP2467</strain>
    </source>
</reference>
<dbReference type="AlphaFoldDB" id="A0A1Q9C922"/>
<evidence type="ECO:0000313" key="3">
    <source>
        <dbReference type="Proteomes" id="UP000186817"/>
    </source>
</evidence>
<feature type="compositionally biased region" description="Basic and acidic residues" evidence="1">
    <location>
        <begin position="178"/>
        <end position="188"/>
    </location>
</feature>
<evidence type="ECO:0000256" key="1">
    <source>
        <dbReference type="SAM" id="MobiDB-lite"/>
    </source>
</evidence>
<feature type="compositionally biased region" description="Basic and acidic residues" evidence="1">
    <location>
        <begin position="746"/>
        <end position="760"/>
    </location>
</feature>
<keyword evidence="3" id="KW-1185">Reference proteome</keyword>
<dbReference type="Proteomes" id="UP000186817">
    <property type="component" value="Unassembled WGS sequence"/>
</dbReference>
<feature type="region of interest" description="Disordered" evidence="1">
    <location>
        <begin position="728"/>
        <end position="778"/>
    </location>
</feature>